<protein>
    <recommendedName>
        <fullName evidence="1">DUF6850 domain-containing protein</fullName>
    </recommendedName>
</protein>
<proteinExistence type="predicted"/>
<gene>
    <name evidence="2" type="ORF">G0Q07_09515</name>
</gene>
<accession>A0A6C0RDI0</accession>
<reference evidence="2 3" key="1">
    <citation type="submission" date="2020-02" db="EMBL/GenBank/DDBJ databases">
        <title>Genome sequencing for Draconibacterium sp. strain M1.</title>
        <authorList>
            <person name="Park S.-J."/>
        </authorList>
    </citation>
    <scope>NUCLEOTIDE SEQUENCE [LARGE SCALE GENOMIC DNA]</scope>
    <source>
        <strain evidence="2 3">M1</strain>
    </source>
</reference>
<evidence type="ECO:0000313" key="3">
    <source>
        <dbReference type="Proteomes" id="UP000474630"/>
    </source>
</evidence>
<sequence>MTKLKIVFILTLSFFTTERILANNTPKDSTFNSLKLFKLKNHWLNSGNLAGLTFNSNENIGEVFGEYKLSDGDFRKVREATHLENYSLYSESYLVVNKIHYYGKFAYQNSDETGNLYTGLFNPYRENPYIIGDSIPGANIHKESFQLSGVLQQNLAINFRLD</sequence>
<dbReference type="AlphaFoldDB" id="A0A6C0RDI0"/>
<name>A0A6C0RDI0_9BACT</name>
<organism evidence="2 3">
    <name type="scientific">Draconibacterium halophilum</name>
    <dbReference type="NCBI Taxonomy" id="2706887"/>
    <lineage>
        <taxon>Bacteria</taxon>
        <taxon>Pseudomonadati</taxon>
        <taxon>Bacteroidota</taxon>
        <taxon>Bacteroidia</taxon>
        <taxon>Marinilabiliales</taxon>
        <taxon>Prolixibacteraceae</taxon>
        <taxon>Draconibacterium</taxon>
    </lineage>
</organism>
<evidence type="ECO:0000259" key="1">
    <source>
        <dbReference type="Pfam" id="PF21012"/>
    </source>
</evidence>
<keyword evidence="3" id="KW-1185">Reference proteome</keyword>
<dbReference type="EMBL" id="CP048409">
    <property type="protein sequence ID" value="QIA07952.1"/>
    <property type="molecule type" value="Genomic_DNA"/>
</dbReference>
<dbReference type="Proteomes" id="UP000474630">
    <property type="component" value="Chromosome"/>
</dbReference>
<dbReference type="KEGG" id="drc:G0Q07_09515"/>
<dbReference type="Pfam" id="PF21012">
    <property type="entry name" value="DUF6850"/>
    <property type="match status" value="1"/>
</dbReference>
<feature type="domain" description="DUF6850" evidence="1">
    <location>
        <begin position="50"/>
        <end position="155"/>
    </location>
</feature>
<dbReference type="InterPro" id="IPR049236">
    <property type="entry name" value="DUF6850"/>
</dbReference>
<evidence type="ECO:0000313" key="2">
    <source>
        <dbReference type="EMBL" id="QIA07952.1"/>
    </source>
</evidence>